<feature type="domain" description="DUF6888" evidence="1">
    <location>
        <begin position="4"/>
        <end position="57"/>
    </location>
</feature>
<name>A0ABW8X7A0_9CYAN</name>
<keyword evidence="3" id="KW-1185">Reference proteome</keyword>
<comment type="caution">
    <text evidence="2">The sequence shown here is derived from an EMBL/GenBank/DDBJ whole genome shotgun (WGS) entry which is preliminary data.</text>
</comment>
<evidence type="ECO:0000313" key="2">
    <source>
        <dbReference type="EMBL" id="MFL9817517.1"/>
    </source>
</evidence>
<protein>
    <recommendedName>
        <fullName evidence="1">DUF6888 domain-containing protein</fullName>
    </recommendedName>
</protein>
<evidence type="ECO:0000313" key="3">
    <source>
        <dbReference type="Proteomes" id="UP001629223"/>
    </source>
</evidence>
<dbReference type="EMBL" id="JBFPMW010000003">
    <property type="protein sequence ID" value="MFL9817517.1"/>
    <property type="molecule type" value="Genomic_DNA"/>
</dbReference>
<sequence>MGDKPTREQLEQLYRLSYQLTKMLRPINLVTIDDRNGKLVILAGDEIDITVDRQGQVSYEQTGFQSNE</sequence>
<reference evidence="2 3" key="1">
    <citation type="submission" date="2024-07" db="EMBL/GenBank/DDBJ databases">
        <authorList>
            <person name="Tripathy S."/>
        </authorList>
    </citation>
    <scope>NUCLEOTIDE SEQUENCE [LARGE SCALE GENOMIC DNA]</scope>
    <source>
        <strain evidence="2 3">VB511288_2</strain>
    </source>
</reference>
<dbReference type="Pfam" id="PF21828">
    <property type="entry name" value="DUF6888"/>
    <property type="match status" value="1"/>
</dbReference>
<dbReference type="RefSeq" id="WP_137986404.1">
    <property type="nucleotide sequence ID" value="NZ_JBFPMW010000003.1"/>
</dbReference>
<accession>A0ABW8X7A0</accession>
<gene>
    <name evidence="2" type="ORF">AB0756_10620</name>
</gene>
<proteinExistence type="predicted"/>
<evidence type="ECO:0000259" key="1">
    <source>
        <dbReference type="Pfam" id="PF21828"/>
    </source>
</evidence>
<dbReference type="Proteomes" id="UP001629223">
    <property type="component" value="Unassembled WGS sequence"/>
</dbReference>
<dbReference type="InterPro" id="IPR054181">
    <property type="entry name" value="DUF6888"/>
</dbReference>
<organism evidence="2 3">
    <name type="scientific">Tolypothrix campylonemoides VB511288_2</name>
    <dbReference type="NCBI Taxonomy" id="3232311"/>
    <lineage>
        <taxon>Bacteria</taxon>
        <taxon>Bacillati</taxon>
        <taxon>Cyanobacteriota</taxon>
        <taxon>Cyanophyceae</taxon>
        <taxon>Nostocales</taxon>
        <taxon>Tolypothrichaceae</taxon>
        <taxon>Tolypothrix</taxon>
    </lineage>
</organism>